<evidence type="ECO:0000313" key="4">
    <source>
        <dbReference type="Proteomes" id="UP000199705"/>
    </source>
</evidence>
<dbReference type="Gene3D" id="3.30.530.20">
    <property type="match status" value="1"/>
</dbReference>
<reference evidence="4" key="1">
    <citation type="submission" date="2016-10" db="EMBL/GenBank/DDBJ databases">
        <authorList>
            <person name="Varghese N."/>
            <person name="Submissions S."/>
        </authorList>
    </citation>
    <scope>NUCLEOTIDE SEQUENCE [LARGE SCALE GENOMIC DNA]</scope>
    <source>
        <strain evidence="4">Gh-67</strain>
    </source>
</reference>
<dbReference type="CDD" id="cd07814">
    <property type="entry name" value="SRPBCC_CalC_Aha1-like"/>
    <property type="match status" value="1"/>
</dbReference>
<feature type="domain" description="Activator of Hsp90 ATPase homologue 1/2-like C-terminal" evidence="2">
    <location>
        <begin position="15"/>
        <end position="138"/>
    </location>
</feature>
<dbReference type="SUPFAM" id="SSF55961">
    <property type="entry name" value="Bet v1-like"/>
    <property type="match status" value="1"/>
</dbReference>
<protein>
    <submittedName>
        <fullName evidence="3">Uncharacterized conserved protein YndB, AHSA1/START domain</fullName>
    </submittedName>
</protein>
<keyword evidence="4" id="KW-1185">Reference proteome</keyword>
<dbReference type="InterPro" id="IPR013538">
    <property type="entry name" value="ASHA1/2-like_C"/>
</dbReference>
<gene>
    <name evidence="3" type="ORF">SAMN05192573_104133</name>
</gene>
<evidence type="ECO:0000313" key="3">
    <source>
        <dbReference type="EMBL" id="SDG61780.1"/>
    </source>
</evidence>
<dbReference type="RefSeq" id="WP_091165357.1">
    <property type="nucleotide sequence ID" value="NZ_FNCG01000004.1"/>
</dbReference>
<dbReference type="Pfam" id="PF08327">
    <property type="entry name" value="AHSA1"/>
    <property type="match status" value="1"/>
</dbReference>
<proteinExistence type="inferred from homology"/>
<dbReference type="STRING" id="551996.SAMN05192573_104133"/>
<accession>A0A1G7VSB8</accession>
<dbReference type="EMBL" id="FNCG01000004">
    <property type="protein sequence ID" value="SDG61780.1"/>
    <property type="molecule type" value="Genomic_DNA"/>
</dbReference>
<dbReference type="AlphaFoldDB" id="A0A1G7VSB8"/>
<name>A0A1G7VSB8_9SPHI</name>
<evidence type="ECO:0000256" key="1">
    <source>
        <dbReference type="ARBA" id="ARBA00006817"/>
    </source>
</evidence>
<evidence type="ECO:0000259" key="2">
    <source>
        <dbReference type="Pfam" id="PF08327"/>
    </source>
</evidence>
<comment type="similarity">
    <text evidence="1">Belongs to the AHA1 family.</text>
</comment>
<dbReference type="Proteomes" id="UP000199705">
    <property type="component" value="Unassembled WGS sequence"/>
</dbReference>
<sequence length="155" mass="17475">MTTTDFTTTLLVNQSPEEVFDALKNVRGWWSGLHSEIFEGKSEKLGDEFSFFAGDGAHYTKQKLVELVPNKKIAWLITDSKLTFTQNQTEWTGTKLCFEIFAEGDATKIVFTHVGLVPEFECYHACAPAWTQYIQERLLNWINTAAASKTVSAAQ</sequence>
<dbReference type="InterPro" id="IPR023393">
    <property type="entry name" value="START-like_dom_sf"/>
</dbReference>
<organism evidence="3 4">
    <name type="scientific">Mucilaginibacter gossypii</name>
    <dbReference type="NCBI Taxonomy" id="551996"/>
    <lineage>
        <taxon>Bacteria</taxon>
        <taxon>Pseudomonadati</taxon>
        <taxon>Bacteroidota</taxon>
        <taxon>Sphingobacteriia</taxon>
        <taxon>Sphingobacteriales</taxon>
        <taxon>Sphingobacteriaceae</taxon>
        <taxon>Mucilaginibacter</taxon>
    </lineage>
</organism>